<dbReference type="EMBL" id="JYDP01000025">
    <property type="protein sequence ID" value="KRZ14398.1"/>
    <property type="molecule type" value="Genomic_DNA"/>
</dbReference>
<evidence type="ECO:0000256" key="1">
    <source>
        <dbReference type="SAM" id="Phobius"/>
    </source>
</evidence>
<keyword evidence="1" id="KW-1133">Transmembrane helix</keyword>
<protein>
    <submittedName>
        <fullName evidence="2">Uncharacterized protein</fullName>
    </submittedName>
</protein>
<name>A0A0V1HUF8_9BILA</name>
<dbReference type="AlphaFoldDB" id="A0A0V1HUF8"/>
<evidence type="ECO:0000313" key="3">
    <source>
        <dbReference type="Proteomes" id="UP000055024"/>
    </source>
</evidence>
<organism evidence="2 3">
    <name type="scientific">Trichinella zimbabwensis</name>
    <dbReference type="NCBI Taxonomy" id="268475"/>
    <lineage>
        <taxon>Eukaryota</taxon>
        <taxon>Metazoa</taxon>
        <taxon>Ecdysozoa</taxon>
        <taxon>Nematoda</taxon>
        <taxon>Enoplea</taxon>
        <taxon>Dorylaimia</taxon>
        <taxon>Trichinellida</taxon>
        <taxon>Trichinellidae</taxon>
        <taxon>Trichinella</taxon>
    </lineage>
</organism>
<accession>A0A0V1HUF8</accession>
<evidence type="ECO:0000313" key="2">
    <source>
        <dbReference type="EMBL" id="KRZ14398.1"/>
    </source>
</evidence>
<keyword evidence="3" id="KW-1185">Reference proteome</keyword>
<gene>
    <name evidence="2" type="ORF">T11_18158</name>
</gene>
<dbReference type="Proteomes" id="UP000055024">
    <property type="component" value="Unassembled WGS sequence"/>
</dbReference>
<sequence length="75" mass="9006">MYNFSHGLVFVCNVFIEEVLFIVLQLLHSETFWKRNMYKCIILSLLKYQIAKLDSKANFTFDLLLTIRDRKKETN</sequence>
<proteinExistence type="predicted"/>
<reference evidence="2 3" key="1">
    <citation type="submission" date="2015-01" db="EMBL/GenBank/DDBJ databases">
        <title>Evolution of Trichinella species and genotypes.</title>
        <authorList>
            <person name="Korhonen P.K."/>
            <person name="Edoardo P."/>
            <person name="Giuseppe L.R."/>
            <person name="Gasser R.B."/>
        </authorList>
    </citation>
    <scope>NUCLEOTIDE SEQUENCE [LARGE SCALE GENOMIC DNA]</scope>
    <source>
        <strain evidence="2">ISS1029</strain>
    </source>
</reference>
<feature type="transmembrane region" description="Helical" evidence="1">
    <location>
        <begin position="6"/>
        <end position="27"/>
    </location>
</feature>
<keyword evidence="1" id="KW-0812">Transmembrane</keyword>
<keyword evidence="1" id="KW-0472">Membrane</keyword>
<comment type="caution">
    <text evidence="2">The sequence shown here is derived from an EMBL/GenBank/DDBJ whole genome shotgun (WGS) entry which is preliminary data.</text>
</comment>